<feature type="compositionally biased region" description="Low complexity" evidence="1">
    <location>
        <begin position="50"/>
        <end position="68"/>
    </location>
</feature>
<reference evidence="2" key="1">
    <citation type="submission" date="2021-03" db="EMBL/GenBank/DDBJ databases">
        <title>Whole genome sequence of Streptomyces bomunensis MMS17-BM035.</title>
        <authorList>
            <person name="Lee J.H."/>
        </authorList>
    </citation>
    <scope>NUCLEOTIDE SEQUENCE</scope>
    <source>
        <strain evidence="2">MMS17-BM035</strain>
    </source>
</reference>
<evidence type="ECO:0000313" key="2">
    <source>
        <dbReference type="EMBL" id="MBP0461160.1"/>
    </source>
</evidence>
<feature type="compositionally biased region" description="Low complexity" evidence="1">
    <location>
        <begin position="1"/>
        <end position="34"/>
    </location>
</feature>
<name>A0A940MDV9_9ACTN</name>
<dbReference type="RefSeq" id="WP_209344189.1">
    <property type="nucleotide sequence ID" value="NZ_JAGIQL010000162.1"/>
</dbReference>
<proteinExistence type="predicted"/>
<dbReference type="AlphaFoldDB" id="A0A940MDV9"/>
<protein>
    <submittedName>
        <fullName evidence="2">Uncharacterized protein</fullName>
    </submittedName>
</protein>
<feature type="region of interest" description="Disordered" evidence="1">
    <location>
        <begin position="1"/>
        <end position="94"/>
    </location>
</feature>
<organism evidence="2 3">
    <name type="scientific">Streptomyces montanisoli</name>
    <dbReference type="NCBI Taxonomy" id="2798581"/>
    <lineage>
        <taxon>Bacteria</taxon>
        <taxon>Bacillati</taxon>
        <taxon>Actinomycetota</taxon>
        <taxon>Actinomycetes</taxon>
        <taxon>Kitasatosporales</taxon>
        <taxon>Streptomycetaceae</taxon>
        <taxon>Streptomyces</taxon>
    </lineage>
</organism>
<evidence type="ECO:0000256" key="1">
    <source>
        <dbReference type="SAM" id="MobiDB-lite"/>
    </source>
</evidence>
<comment type="caution">
    <text evidence="2">The sequence shown here is derived from an EMBL/GenBank/DDBJ whole genome shotgun (WGS) entry which is preliminary data.</text>
</comment>
<dbReference type="EMBL" id="JAGIQL010000162">
    <property type="protein sequence ID" value="MBP0461160.1"/>
    <property type="molecule type" value="Genomic_DNA"/>
</dbReference>
<evidence type="ECO:0000313" key="3">
    <source>
        <dbReference type="Proteomes" id="UP000670475"/>
    </source>
</evidence>
<gene>
    <name evidence="2" type="ORF">JFN87_27400</name>
</gene>
<sequence>MTASQREPQPQQRSQPRTPERTTAQARTSAQARTPAGAHGAAEPSDVPMSDLLASCAAASAVSTPPADGSDDQPEPRGPRANSTGERGRAVATR</sequence>
<keyword evidence="3" id="KW-1185">Reference proteome</keyword>
<accession>A0A940MDV9</accession>
<dbReference type="Proteomes" id="UP000670475">
    <property type="component" value="Unassembled WGS sequence"/>
</dbReference>